<evidence type="ECO:0000256" key="7">
    <source>
        <dbReference type="ARBA" id="ARBA00046740"/>
    </source>
</evidence>
<dbReference type="InterPro" id="IPR000630">
    <property type="entry name" value="Ribosomal_uS8"/>
</dbReference>
<keyword evidence="3 8" id="KW-0694">RNA-binding</keyword>
<gene>
    <name evidence="8 10" type="primary">rpsH</name>
    <name evidence="10" type="ORF">MYB_01615</name>
</gene>
<organism evidence="10 11">
    <name type="scientific">Mesomycoplasma bovoculi M165/69</name>
    <dbReference type="NCBI Taxonomy" id="743966"/>
    <lineage>
        <taxon>Bacteria</taxon>
        <taxon>Bacillati</taxon>
        <taxon>Mycoplasmatota</taxon>
        <taxon>Mycoplasmoidales</taxon>
        <taxon>Metamycoplasmataceae</taxon>
        <taxon>Mesomycoplasma</taxon>
    </lineage>
</organism>
<dbReference type="RefSeq" id="WP_022934740.1">
    <property type="nucleotide sequence ID" value="NZ_CP007154.1"/>
</dbReference>
<dbReference type="SUPFAM" id="SSF56047">
    <property type="entry name" value="Ribosomal protein S8"/>
    <property type="match status" value="1"/>
</dbReference>
<dbReference type="GO" id="GO:1990904">
    <property type="term" value="C:ribonucleoprotein complex"/>
    <property type="evidence" value="ECO:0007669"/>
    <property type="project" value="UniProtKB-KW"/>
</dbReference>
<evidence type="ECO:0000256" key="9">
    <source>
        <dbReference type="RuleBase" id="RU003660"/>
    </source>
</evidence>
<dbReference type="InterPro" id="IPR035987">
    <property type="entry name" value="Ribosomal_uS8_sf"/>
</dbReference>
<evidence type="ECO:0000256" key="5">
    <source>
        <dbReference type="ARBA" id="ARBA00023274"/>
    </source>
</evidence>
<dbReference type="KEGG" id="mbc:MYB_01615"/>
<dbReference type="OrthoDB" id="9802617at2"/>
<accession>W5UT67</accession>
<name>W5UT67_9BACT</name>
<dbReference type="AlphaFoldDB" id="W5UT67"/>
<dbReference type="FunFam" id="3.30.1490.10:FF:000001">
    <property type="entry name" value="30S ribosomal protein S8"/>
    <property type="match status" value="1"/>
</dbReference>
<dbReference type="STRING" id="743966.MYB_01615"/>
<keyword evidence="11" id="KW-1185">Reference proteome</keyword>
<dbReference type="NCBIfam" id="NF001109">
    <property type="entry name" value="PRK00136.1"/>
    <property type="match status" value="1"/>
</dbReference>
<dbReference type="Gene3D" id="3.30.1490.10">
    <property type="match status" value="1"/>
</dbReference>
<dbReference type="GO" id="GO:0019843">
    <property type="term" value="F:rRNA binding"/>
    <property type="evidence" value="ECO:0007669"/>
    <property type="project" value="UniProtKB-UniRule"/>
</dbReference>
<sequence length="131" mass="14341">MAFITDPIADMLTRIRNATIRKHEQVTLGHSNKKVAILNIFKQEGYISGFSVSGEIKKEITIDLKYKGNASVISGLKRISKPSLRVYAPAHKLPSVLSGFGTAIVSTSKGLLTDKQARKENVGGEIIAFIW</sequence>
<dbReference type="PROSITE" id="PS00053">
    <property type="entry name" value="RIBOSOMAL_S8"/>
    <property type="match status" value="1"/>
</dbReference>
<dbReference type="GO" id="GO:0005737">
    <property type="term" value="C:cytoplasm"/>
    <property type="evidence" value="ECO:0007669"/>
    <property type="project" value="UniProtKB-ARBA"/>
</dbReference>
<reference evidence="10 11" key="1">
    <citation type="journal article" date="2014" name="Genome Announc.">
        <title>Complete Genome Sequence of Mycoplasma bovoculi Strain M165/69T (ATCC 29104).</title>
        <authorList>
            <person name="Calcutt M.J."/>
            <person name="Foecking M.F."/>
        </authorList>
    </citation>
    <scope>NUCLEOTIDE SEQUENCE [LARGE SCALE GENOMIC DNA]</scope>
    <source>
        <strain evidence="10">M165/69</strain>
    </source>
</reference>
<dbReference type="Gene3D" id="3.30.1370.30">
    <property type="match status" value="1"/>
</dbReference>
<keyword evidence="5 8" id="KW-0687">Ribonucleoprotein</keyword>
<dbReference type="GO" id="GO:0003735">
    <property type="term" value="F:structural constituent of ribosome"/>
    <property type="evidence" value="ECO:0007669"/>
    <property type="project" value="InterPro"/>
</dbReference>
<evidence type="ECO:0000256" key="8">
    <source>
        <dbReference type="HAMAP-Rule" id="MF_01302"/>
    </source>
</evidence>
<keyword evidence="2 8" id="KW-0699">rRNA-binding</keyword>
<dbReference type="HOGENOM" id="CLU_098428_0_2_14"/>
<evidence type="ECO:0000256" key="1">
    <source>
        <dbReference type="ARBA" id="ARBA00006471"/>
    </source>
</evidence>
<dbReference type="GO" id="GO:0005840">
    <property type="term" value="C:ribosome"/>
    <property type="evidence" value="ECO:0007669"/>
    <property type="project" value="UniProtKB-KW"/>
</dbReference>
<comment type="subunit">
    <text evidence="7 8">Part of the 30S ribosomal subunit. Contacts proteins S5 and S12.</text>
</comment>
<dbReference type="PATRIC" id="fig|743966.3.peg.325"/>
<evidence type="ECO:0000256" key="4">
    <source>
        <dbReference type="ARBA" id="ARBA00022980"/>
    </source>
</evidence>
<dbReference type="Pfam" id="PF00410">
    <property type="entry name" value="Ribosomal_S8"/>
    <property type="match status" value="1"/>
</dbReference>
<dbReference type="InterPro" id="IPR047863">
    <property type="entry name" value="Ribosomal_uS8_CS"/>
</dbReference>
<evidence type="ECO:0000256" key="6">
    <source>
        <dbReference type="ARBA" id="ARBA00035258"/>
    </source>
</evidence>
<dbReference type="HAMAP" id="MF_01302_B">
    <property type="entry name" value="Ribosomal_uS8_B"/>
    <property type="match status" value="1"/>
</dbReference>
<comment type="similarity">
    <text evidence="1 8 9">Belongs to the universal ribosomal protein uS8 family.</text>
</comment>
<dbReference type="eggNOG" id="COG0096">
    <property type="taxonomic scope" value="Bacteria"/>
</dbReference>
<dbReference type="PANTHER" id="PTHR11758">
    <property type="entry name" value="40S RIBOSOMAL PROTEIN S15A"/>
    <property type="match status" value="1"/>
</dbReference>
<protein>
    <recommendedName>
        <fullName evidence="6 8">Small ribosomal subunit protein uS8</fullName>
    </recommendedName>
</protein>
<evidence type="ECO:0000313" key="11">
    <source>
        <dbReference type="Proteomes" id="UP000019229"/>
    </source>
</evidence>
<dbReference type="GO" id="GO:0006412">
    <property type="term" value="P:translation"/>
    <property type="evidence" value="ECO:0007669"/>
    <property type="project" value="UniProtKB-UniRule"/>
</dbReference>
<proteinExistence type="inferred from homology"/>
<comment type="function">
    <text evidence="8">One of the primary rRNA binding proteins, it binds directly to 16S rRNA central domain where it helps coordinate assembly of the platform of the 30S subunit.</text>
</comment>
<dbReference type="FunFam" id="3.30.1370.30:FF:000002">
    <property type="entry name" value="30S ribosomal protein S8"/>
    <property type="match status" value="1"/>
</dbReference>
<dbReference type="Proteomes" id="UP000019229">
    <property type="component" value="Chromosome"/>
</dbReference>
<evidence type="ECO:0000256" key="3">
    <source>
        <dbReference type="ARBA" id="ARBA00022884"/>
    </source>
</evidence>
<evidence type="ECO:0000256" key="2">
    <source>
        <dbReference type="ARBA" id="ARBA00022730"/>
    </source>
</evidence>
<evidence type="ECO:0000313" key="10">
    <source>
        <dbReference type="EMBL" id="AHH45332.1"/>
    </source>
</evidence>
<keyword evidence="4 8" id="KW-0689">Ribosomal protein</keyword>
<dbReference type="EMBL" id="CP007154">
    <property type="protein sequence ID" value="AHH45332.1"/>
    <property type="molecule type" value="Genomic_DNA"/>
</dbReference>